<dbReference type="Proteomes" id="UP000749559">
    <property type="component" value="Unassembled WGS sequence"/>
</dbReference>
<protein>
    <recommendedName>
        <fullName evidence="4">Oxidation resistance protein 1</fullName>
    </recommendedName>
</protein>
<dbReference type="GO" id="GO:0006979">
    <property type="term" value="P:response to oxidative stress"/>
    <property type="evidence" value="ECO:0007669"/>
    <property type="project" value="TreeGrafter"/>
</dbReference>
<evidence type="ECO:0000256" key="2">
    <source>
        <dbReference type="ARBA" id="ARBA00009540"/>
    </source>
</evidence>
<evidence type="ECO:0000259" key="7">
    <source>
        <dbReference type="PROSITE" id="PS51886"/>
    </source>
</evidence>
<feature type="compositionally biased region" description="Low complexity" evidence="5">
    <location>
        <begin position="155"/>
        <end position="164"/>
    </location>
</feature>
<evidence type="ECO:0000256" key="5">
    <source>
        <dbReference type="SAM" id="MobiDB-lite"/>
    </source>
</evidence>
<dbReference type="SMART" id="SM00257">
    <property type="entry name" value="LysM"/>
    <property type="match status" value="1"/>
</dbReference>
<feature type="domain" description="TLDc" evidence="7">
    <location>
        <begin position="539"/>
        <end position="700"/>
    </location>
</feature>
<dbReference type="SMART" id="SM00584">
    <property type="entry name" value="TLDc"/>
    <property type="match status" value="1"/>
</dbReference>
<dbReference type="InterPro" id="IPR018392">
    <property type="entry name" value="LysM"/>
</dbReference>
<dbReference type="Pfam" id="PF01476">
    <property type="entry name" value="LysM"/>
    <property type="match status" value="1"/>
</dbReference>
<evidence type="ECO:0000256" key="1">
    <source>
        <dbReference type="ARBA" id="ARBA00004173"/>
    </source>
</evidence>
<sequence>MATATKRSFKDKARDKLGNIGTKIRGSSLESPTEGNVGANPSGGVIVEASTSPPLRSPITLVNTDLSEVGGNESNGGKDIEKKKRHVTQPKGTIPYDVTTSDTLEGIAARFDTTPTNLIKLNKLHLRMVFPGQTIYIPDKDYVPSDPPTPDEPNKSSPTNNKLKSPPPLKSPGHAERVFTDSIPEPAAPKPLSEDDAKKLDQECYARFIKINVKHITDGQGVVNGVLLVTPNAVMFDPNVSDPLVIESGADAYGMIAPMETIISAAMYHDIAAMRIRSAKDQGEVRKKSEVYHAKDCPLYTSKESSNDKNTASEKGNNKEEETQEKSDGNKEQTDEPPREKSCSCGASDPAANIDLTNRKSDSHSDSNTLNDEKGNLEESAVNETKVDSEPTIGANEKKELVPKPAPVSENPPLYLSLRVGKPINKRVSKTCPIESYGKKNKPEYWFSIPRDRVDHLYAFFVQWSPNIYGSEEEINPEARGFVVFDSDAEDLNLVDDYFEGDIKVSKDWEIVKVEEARRRLESFELGDLPLPELIGTTTLLDDDKISKLCKHLPPRTEGYPWVQIYSTDHHGFSLNTLYRHMQGYDTPVLIVVKDTGNNIFGAMTSCPLKVSEHFYGTGESFLYTFTPEFKVYTWTGDNTYFNKGNLQSLVIGAGDGSFGLWLDGDIYHGRTQHCDTYDNEPLTTQEDFIVKGIEVWGFE</sequence>
<keyword evidence="9" id="KW-1185">Reference proteome</keyword>
<dbReference type="GO" id="GO:0005739">
    <property type="term" value="C:mitochondrion"/>
    <property type="evidence" value="ECO:0007669"/>
    <property type="project" value="UniProtKB-SubCell"/>
</dbReference>
<evidence type="ECO:0000256" key="4">
    <source>
        <dbReference type="ARBA" id="ARBA00040604"/>
    </source>
</evidence>
<proteinExistence type="inferred from homology"/>
<dbReference type="InterPro" id="IPR006571">
    <property type="entry name" value="TLDc_dom"/>
</dbReference>
<evidence type="ECO:0000313" key="9">
    <source>
        <dbReference type="Proteomes" id="UP000749559"/>
    </source>
</evidence>
<feature type="region of interest" description="Disordered" evidence="5">
    <location>
        <begin position="296"/>
        <end position="414"/>
    </location>
</feature>
<dbReference type="EMBL" id="CAIIXF020000001">
    <property type="protein sequence ID" value="CAH1774593.1"/>
    <property type="molecule type" value="Genomic_DNA"/>
</dbReference>
<keyword evidence="3" id="KW-0496">Mitochondrion</keyword>
<dbReference type="PANTHER" id="PTHR23354:SF62">
    <property type="entry name" value="MUSTARD, ISOFORM V"/>
    <property type="match status" value="1"/>
</dbReference>
<dbReference type="PROSITE" id="PS51782">
    <property type="entry name" value="LYSM"/>
    <property type="match status" value="1"/>
</dbReference>
<evidence type="ECO:0000313" key="8">
    <source>
        <dbReference type="EMBL" id="CAH1774593.1"/>
    </source>
</evidence>
<dbReference type="GO" id="GO:0005634">
    <property type="term" value="C:nucleus"/>
    <property type="evidence" value="ECO:0007669"/>
    <property type="project" value="TreeGrafter"/>
</dbReference>
<feature type="compositionally biased region" description="Polar residues" evidence="5">
    <location>
        <begin position="302"/>
        <end position="315"/>
    </location>
</feature>
<dbReference type="InterPro" id="IPR036779">
    <property type="entry name" value="LysM_dom_sf"/>
</dbReference>
<feature type="compositionally biased region" description="Basic and acidic residues" evidence="5">
    <location>
        <begin position="357"/>
        <end position="377"/>
    </location>
</feature>
<comment type="subcellular location">
    <subcellularLocation>
        <location evidence="1">Mitochondrion</location>
    </subcellularLocation>
</comment>
<evidence type="ECO:0000256" key="3">
    <source>
        <dbReference type="ARBA" id="ARBA00023128"/>
    </source>
</evidence>
<comment type="caution">
    <text evidence="8">The sequence shown here is derived from an EMBL/GenBank/DDBJ whole genome shotgun (WGS) entry which is preliminary data.</text>
</comment>
<reference evidence="8" key="1">
    <citation type="submission" date="2022-03" db="EMBL/GenBank/DDBJ databases">
        <authorList>
            <person name="Martin C."/>
        </authorList>
    </citation>
    <scope>NUCLEOTIDE SEQUENCE</scope>
</reference>
<dbReference type="PROSITE" id="PS51886">
    <property type="entry name" value="TLDC"/>
    <property type="match status" value="1"/>
</dbReference>
<accession>A0A8S4N0D4</accession>
<organism evidence="8 9">
    <name type="scientific">Owenia fusiformis</name>
    <name type="common">Polychaete worm</name>
    <dbReference type="NCBI Taxonomy" id="6347"/>
    <lineage>
        <taxon>Eukaryota</taxon>
        <taxon>Metazoa</taxon>
        <taxon>Spiralia</taxon>
        <taxon>Lophotrochozoa</taxon>
        <taxon>Annelida</taxon>
        <taxon>Polychaeta</taxon>
        <taxon>Sedentaria</taxon>
        <taxon>Canalipalpata</taxon>
        <taxon>Sabellida</taxon>
        <taxon>Oweniida</taxon>
        <taxon>Oweniidae</taxon>
        <taxon>Owenia</taxon>
    </lineage>
</organism>
<dbReference type="PANTHER" id="PTHR23354">
    <property type="entry name" value="NUCLEOLAR PROTEIN 7/ESTROGEN RECEPTOR COACTIVATOR-RELATED"/>
    <property type="match status" value="1"/>
</dbReference>
<comment type="similarity">
    <text evidence="2">Belongs to the OXR1 family.</text>
</comment>
<feature type="domain" description="LysM" evidence="6">
    <location>
        <begin position="94"/>
        <end position="137"/>
    </location>
</feature>
<dbReference type="AlphaFoldDB" id="A0A8S4N0D4"/>
<feature type="compositionally biased region" description="Basic and acidic residues" evidence="5">
    <location>
        <begin position="8"/>
        <end position="17"/>
    </location>
</feature>
<name>A0A8S4N0D4_OWEFU</name>
<gene>
    <name evidence="8" type="ORF">OFUS_LOCUS2019</name>
</gene>
<dbReference type="CDD" id="cd00118">
    <property type="entry name" value="LysM"/>
    <property type="match status" value="1"/>
</dbReference>
<dbReference type="OrthoDB" id="26679at2759"/>
<feature type="region of interest" description="Disordered" evidence="5">
    <location>
        <begin position="139"/>
        <end position="176"/>
    </location>
</feature>
<dbReference type="Gene3D" id="3.10.350.10">
    <property type="entry name" value="LysM domain"/>
    <property type="match status" value="1"/>
</dbReference>
<feature type="region of interest" description="Disordered" evidence="5">
    <location>
        <begin position="1"/>
        <end position="58"/>
    </location>
</feature>
<feature type="compositionally biased region" description="Polar residues" evidence="5">
    <location>
        <begin position="49"/>
        <end position="58"/>
    </location>
</feature>
<dbReference type="SUPFAM" id="SSF54106">
    <property type="entry name" value="LysM domain"/>
    <property type="match status" value="1"/>
</dbReference>
<feature type="compositionally biased region" description="Basic and acidic residues" evidence="5">
    <location>
        <begin position="316"/>
        <end position="342"/>
    </location>
</feature>
<dbReference type="Pfam" id="PF07534">
    <property type="entry name" value="TLD"/>
    <property type="match status" value="1"/>
</dbReference>
<evidence type="ECO:0000259" key="6">
    <source>
        <dbReference type="PROSITE" id="PS51782"/>
    </source>
</evidence>